<evidence type="ECO:0000256" key="4">
    <source>
        <dbReference type="ARBA" id="ARBA00034320"/>
    </source>
</evidence>
<dbReference type="Gene3D" id="3.30.1220.10">
    <property type="entry name" value="CobW-like, C-terminal domain"/>
    <property type="match status" value="1"/>
</dbReference>
<dbReference type="PANTHER" id="PTHR43603:SF1">
    <property type="entry name" value="ZINC-REGULATED GTPASE METALLOPROTEIN ACTIVATOR 1"/>
    <property type="match status" value="1"/>
</dbReference>
<gene>
    <name evidence="7" type="ORF">SAMN04489746_1540</name>
</gene>
<evidence type="ECO:0000256" key="2">
    <source>
        <dbReference type="ARBA" id="ARBA00022801"/>
    </source>
</evidence>
<dbReference type="Pfam" id="PF02492">
    <property type="entry name" value="cobW"/>
    <property type="match status" value="1"/>
</dbReference>
<evidence type="ECO:0000256" key="3">
    <source>
        <dbReference type="ARBA" id="ARBA00023186"/>
    </source>
</evidence>
<feature type="domain" description="CobW C-terminal" evidence="6">
    <location>
        <begin position="257"/>
        <end position="373"/>
    </location>
</feature>
<dbReference type="InterPro" id="IPR051927">
    <property type="entry name" value="Zn_Chap_cDPG_Synth"/>
</dbReference>
<comment type="similarity">
    <text evidence="4">Belongs to the SIMIBI class G3E GTPase family. ZNG1 subfamily.</text>
</comment>
<evidence type="ECO:0000256" key="5">
    <source>
        <dbReference type="ARBA" id="ARBA00049117"/>
    </source>
</evidence>
<dbReference type="Gene3D" id="3.40.50.300">
    <property type="entry name" value="P-loop containing nucleotide triphosphate hydrolases"/>
    <property type="match status" value="1"/>
</dbReference>
<dbReference type="InterPro" id="IPR036627">
    <property type="entry name" value="CobW-likC_sf"/>
</dbReference>
<keyword evidence="1" id="KW-0547">Nucleotide-binding</keyword>
<dbReference type="AlphaFoldDB" id="A0AB38A8B1"/>
<dbReference type="CDD" id="cd03112">
    <property type="entry name" value="CobW-like"/>
    <property type="match status" value="1"/>
</dbReference>
<dbReference type="GO" id="GO:0016787">
    <property type="term" value="F:hydrolase activity"/>
    <property type="evidence" value="ECO:0007669"/>
    <property type="project" value="UniProtKB-KW"/>
</dbReference>
<dbReference type="PANTHER" id="PTHR43603">
    <property type="entry name" value="COBW DOMAIN-CONTAINING PROTEIN DDB_G0274527"/>
    <property type="match status" value="1"/>
</dbReference>
<dbReference type="InterPro" id="IPR011629">
    <property type="entry name" value="CobW-like_C"/>
</dbReference>
<name>A0AB38A8B1_9ACTN</name>
<evidence type="ECO:0000313" key="8">
    <source>
        <dbReference type="Proteomes" id="UP000183687"/>
    </source>
</evidence>
<keyword evidence="2" id="KW-0378">Hydrolase</keyword>
<sequence>MTQQKTPVKIILLTGYLGAGKTTMLNHILANTEGIRAAVIVNDIGEVNVDAQLIADGALSQTDELIPMTNGCLCCTLSQDLERQLSEIANSGKFDYIVIEASGICEPIPIAYTISAFCDQSKWAGDGAPLDLDNIVAVVDCARMYDEFNGGQDLLSDMIDEDDLEALLIQQIEFCSTLVLNKTDLVSKAQLAELKGLVRSLQKDATIIEAQNSCVPLDKLLNTGCFDFDKAYNSAVWMHAMEHPEEHEDPEVLEYGISTFVYRRRQPFNVDAFNDVLQKWDELGIIRCKGMLWASQDPDMCFVFEQAGRQVTLSENGLFVASAPSEQQQQLIAQNPEIMDEWNSKTGDRQTKLCFIGRNMDRDRIETLLDACLESWEDDLDES</sequence>
<dbReference type="RefSeq" id="WP_002563793.1">
    <property type="nucleotide sequence ID" value="NZ_CALJSN010000005.1"/>
</dbReference>
<dbReference type="EMBL" id="FNSH01000002">
    <property type="protein sequence ID" value="SEC24591.1"/>
    <property type="molecule type" value="Genomic_DNA"/>
</dbReference>
<dbReference type="SUPFAM" id="SSF52540">
    <property type="entry name" value="P-loop containing nucleoside triphosphate hydrolases"/>
    <property type="match status" value="1"/>
</dbReference>
<reference evidence="7 8" key="1">
    <citation type="submission" date="2016-10" db="EMBL/GenBank/DDBJ databases">
        <authorList>
            <person name="Varghese N."/>
            <person name="Submissions S."/>
        </authorList>
    </citation>
    <scope>NUCLEOTIDE SEQUENCE [LARGE SCALE GENOMIC DNA]</scope>
    <source>
        <strain evidence="7 8">DSM 20586</strain>
    </source>
</reference>
<dbReference type="Pfam" id="PF07683">
    <property type="entry name" value="CobW_C"/>
    <property type="match status" value="1"/>
</dbReference>
<comment type="caution">
    <text evidence="7">The sequence shown here is derived from an EMBL/GenBank/DDBJ whole genome shotgun (WGS) entry which is preliminary data.</text>
</comment>
<dbReference type="InterPro" id="IPR027417">
    <property type="entry name" value="P-loop_NTPase"/>
</dbReference>
<comment type="catalytic activity">
    <reaction evidence="5">
        <text>GTP + H2O = GDP + phosphate + H(+)</text>
        <dbReference type="Rhea" id="RHEA:19669"/>
        <dbReference type="ChEBI" id="CHEBI:15377"/>
        <dbReference type="ChEBI" id="CHEBI:15378"/>
        <dbReference type="ChEBI" id="CHEBI:37565"/>
        <dbReference type="ChEBI" id="CHEBI:43474"/>
        <dbReference type="ChEBI" id="CHEBI:58189"/>
    </reaction>
    <physiologicalReaction direction="left-to-right" evidence="5">
        <dbReference type="Rhea" id="RHEA:19670"/>
    </physiologicalReaction>
</comment>
<dbReference type="GO" id="GO:0000166">
    <property type="term" value="F:nucleotide binding"/>
    <property type="evidence" value="ECO:0007669"/>
    <property type="project" value="UniProtKB-KW"/>
</dbReference>
<proteinExistence type="inferred from homology"/>
<dbReference type="Proteomes" id="UP000183687">
    <property type="component" value="Unassembled WGS sequence"/>
</dbReference>
<evidence type="ECO:0000313" key="7">
    <source>
        <dbReference type="EMBL" id="SEC24591.1"/>
    </source>
</evidence>
<accession>A0AB38A8B1</accession>
<dbReference type="InterPro" id="IPR003495">
    <property type="entry name" value="CobW/HypB/UreG_nucleotide-bd"/>
</dbReference>
<organism evidence="7 8">
    <name type="scientific">Atopobium minutum</name>
    <dbReference type="NCBI Taxonomy" id="1381"/>
    <lineage>
        <taxon>Bacteria</taxon>
        <taxon>Bacillati</taxon>
        <taxon>Actinomycetota</taxon>
        <taxon>Coriobacteriia</taxon>
        <taxon>Coriobacteriales</taxon>
        <taxon>Atopobiaceae</taxon>
        <taxon>Atopobium</taxon>
    </lineage>
</organism>
<keyword evidence="3" id="KW-0143">Chaperone</keyword>
<evidence type="ECO:0000256" key="1">
    <source>
        <dbReference type="ARBA" id="ARBA00022741"/>
    </source>
</evidence>
<dbReference type="SMART" id="SM00833">
    <property type="entry name" value="CobW_C"/>
    <property type="match status" value="1"/>
</dbReference>
<evidence type="ECO:0000259" key="6">
    <source>
        <dbReference type="SMART" id="SM00833"/>
    </source>
</evidence>
<protein>
    <submittedName>
        <fullName evidence="7">GTPase, G3E family</fullName>
    </submittedName>
</protein>